<gene>
    <name evidence="2" type="ORF">DSM04_104466</name>
</gene>
<reference evidence="2 3" key="1">
    <citation type="submission" date="2018-07" db="EMBL/GenBank/DDBJ databases">
        <title>Leeuwenhoekiella genomics.</title>
        <authorList>
            <person name="Tahon G."/>
            <person name="Willems A."/>
        </authorList>
    </citation>
    <scope>NUCLEOTIDE SEQUENCE [LARGE SCALE GENOMIC DNA]</scope>
    <source>
        <strain evidence="2 3">R-50232</strain>
    </source>
</reference>
<proteinExistence type="predicted"/>
<accession>A0A4V1KPA1</accession>
<feature type="region of interest" description="Disordered" evidence="1">
    <location>
        <begin position="78"/>
        <end position="98"/>
    </location>
</feature>
<dbReference type="EMBL" id="QOVI01000004">
    <property type="protein sequence ID" value="RXG14357.1"/>
    <property type="molecule type" value="Genomic_DNA"/>
</dbReference>
<dbReference type="NCBIfam" id="TIGR03643">
    <property type="entry name" value="TIGR03643 family protein"/>
    <property type="match status" value="1"/>
</dbReference>
<evidence type="ECO:0008006" key="4">
    <source>
        <dbReference type="Google" id="ProtNLM"/>
    </source>
</evidence>
<keyword evidence="3" id="KW-1185">Reference proteome</keyword>
<feature type="compositionally biased region" description="Basic residues" evidence="1">
    <location>
        <begin position="84"/>
        <end position="98"/>
    </location>
</feature>
<sequence length="98" mass="11724">METSNTNSAFTEREIDRIIEMAWEDRTTFDAIHFQFGLKEQEVIALMRRELKPSSFRMWRARVQGRATKHAAKRTFEKGTFKSSRQKQITHNKISKRY</sequence>
<dbReference type="Pfam" id="PF10985">
    <property type="entry name" value="DUF2805"/>
    <property type="match status" value="1"/>
</dbReference>
<evidence type="ECO:0000313" key="3">
    <source>
        <dbReference type="Proteomes" id="UP000289821"/>
    </source>
</evidence>
<evidence type="ECO:0000313" key="2">
    <source>
        <dbReference type="EMBL" id="RXG14357.1"/>
    </source>
</evidence>
<organism evidence="2 3">
    <name type="scientific">Leeuwenhoekiella aestuarii</name>
    <dbReference type="NCBI Taxonomy" id="2249426"/>
    <lineage>
        <taxon>Bacteria</taxon>
        <taxon>Pseudomonadati</taxon>
        <taxon>Bacteroidota</taxon>
        <taxon>Flavobacteriia</taxon>
        <taxon>Flavobacteriales</taxon>
        <taxon>Flavobacteriaceae</taxon>
        <taxon>Leeuwenhoekiella</taxon>
    </lineage>
</organism>
<evidence type="ECO:0000256" key="1">
    <source>
        <dbReference type="SAM" id="MobiDB-lite"/>
    </source>
</evidence>
<dbReference type="InterPro" id="IPR019882">
    <property type="entry name" value="CHP03643"/>
</dbReference>
<dbReference type="RefSeq" id="WP_128761758.1">
    <property type="nucleotide sequence ID" value="NZ_QOVI01000004.1"/>
</dbReference>
<dbReference type="Proteomes" id="UP000289821">
    <property type="component" value="Unassembled WGS sequence"/>
</dbReference>
<name>A0A4V1KPA1_9FLAO</name>
<protein>
    <recommendedName>
        <fullName evidence="4">TIGR03643 family protein</fullName>
    </recommendedName>
</protein>
<dbReference type="AlphaFoldDB" id="A0A4V1KPA1"/>
<comment type="caution">
    <text evidence="2">The sequence shown here is derived from an EMBL/GenBank/DDBJ whole genome shotgun (WGS) entry which is preliminary data.</text>
</comment>